<dbReference type="SUPFAM" id="SSF50978">
    <property type="entry name" value="WD40 repeat-like"/>
    <property type="match status" value="1"/>
</dbReference>
<dbReference type="Gene3D" id="1.10.1540.10">
    <property type="entry name" value="BEACH domain"/>
    <property type="match status" value="1"/>
</dbReference>
<feature type="compositionally biased region" description="Low complexity" evidence="2">
    <location>
        <begin position="2466"/>
        <end position="2479"/>
    </location>
</feature>
<dbReference type="EMBL" id="JAPFFF010000012">
    <property type="protein sequence ID" value="KAK8875723.1"/>
    <property type="molecule type" value="Genomic_DNA"/>
</dbReference>
<dbReference type="InterPro" id="IPR050865">
    <property type="entry name" value="BEACH_Domain"/>
</dbReference>
<dbReference type="PANTHER" id="PTHR13743">
    <property type="entry name" value="BEIGE/BEACH-RELATED"/>
    <property type="match status" value="1"/>
</dbReference>
<dbReference type="Pfam" id="PF02138">
    <property type="entry name" value="Beach"/>
    <property type="match status" value="1"/>
</dbReference>
<dbReference type="Gene3D" id="2.130.10.10">
    <property type="entry name" value="YVTN repeat-like/Quinoprotein amine dehydrogenase"/>
    <property type="match status" value="1"/>
</dbReference>
<dbReference type="SUPFAM" id="SSF81837">
    <property type="entry name" value="BEACH domain"/>
    <property type="match status" value="1"/>
</dbReference>
<feature type="region of interest" description="Disordered" evidence="2">
    <location>
        <begin position="2464"/>
        <end position="2491"/>
    </location>
</feature>
<dbReference type="InterPro" id="IPR015943">
    <property type="entry name" value="WD40/YVTN_repeat-like_dom_sf"/>
</dbReference>
<name>A0ABR2JEF2_9EUKA</name>
<dbReference type="PANTHER" id="PTHR13743:SF123">
    <property type="entry name" value="PROTEIN FAN"/>
    <property type="match status" value="1"/>
</dbReference>
<dbReference type="InterPro" id="IPR000409">
    <property type="entry name" value="BEACH_dom"/>
</dbReference>
<dbReference type="CDD" id="cd06071">
    <property type="entry name" value="Beach"/>
    <property type="match status" value="1"/>
</dbReference>
<proteinExistence type="predicted"/>
<evidence type="ECO:0000256" key="2">
    <source>
        <dbReference type="SAM" id="MobiDB-lite"/>
    </source>
</evidence>
<dbReference type="SUPFAM" id="SSF48371">
    <property type="entry name" value="ARM repeat"/>
    <property type="match status" value="1"/>
</dbReference>
<protein>
    <recommendedName>
        <fullName evidence="3">BEACH domain-containing protein</fullName>
    </recommendedName>
</protein>
<accession>A0ABR2JEF2</accession>
<sequence>MTSWFPGSIQRPQSISAVGRSANRRQSIFERIPPEVDQFIQSVSSLGKDERPDKCIKLFMKNLNPINDAKLKSYNVSNEVGRIIRHIWVYIDEYLSDQSKASTIFQFLDSGMRVYNSMPRTDQCIFRIIMRTAHTNDQELIEAITSFVQSSLQKPELQKLFFSGTQLSQIWSNIFFDNTIACTYLGPIFNNAATTFVVSDVSQLDNFLEAVIGDLDKMDLSCASSGLLFVGRMIQHVNTGDFLPSILPTVRDMALNLDNYDFLEPFIFAPTSDPPAIWAAIDSLCADPNLSIELLESALSAIHSTKQSPSSEVFSFSCFMPRILEMSDSMVKMLFEVIQNSDKETKADLFCFVMPLSQSGINTTYLEKVSAGIIWGDDLLESILQKFFIEPGIDEIQLCLSSDEHVLNISKEFISQISYDSQSTPQLFDIFSTLVNNGDDVVSPLLNTLMARTNPELYMPILIAQISENEINENLISIYTKVCTQVDKFTASFLAENGTELIPVLCEYKWGINFLVALVVNGPIPQIDDYIFENFKDLKISEFNRDELIKLMNGVPQDSSYPGYMRIPSLCAFIDDVPLNTPIDQYVFGSVAAQKYVKPTREQVCKFGVQYLSYELANEYYDDPEVLTAITDPEFNHHDLLEFNPSSIQCFTTVPRSTSFSFWFYIVQVYKQTILASFPGGNLILEDNGYISFASRSFYMTLKTWHLFSFVTIEKNNQVMLIGYLDGKKIGDINTNKTMTITLGTNEKNMNGSIWHLSPYVYMSSAVSDSNELAKIVQHGPHRPSNKRITAMNGVRYIPYKGILKYMHIYGGPSFIFNILLEVENEDQFMLLFQSAFNLFRLGCFSNIHFFNSIRYIFRRKIEFFNMTIDQLLVHELEDKGIFNWAGFIMCINDYRILTSPQVQYKIVLKVLNQYGIYLDDLSLFHTVIDVYVFMNYEDETEENMLQIIEMYVKAQPNLLKKVMITILALPFYDDENPQTQLIDDRVVDKQKKLFEIVAKSPKLFTSAYNPQDAFSLMALSGNGISMDILYFISKICITNGDYFDINIFKQVVPYFFLHIKNEKLWISLLQFLTKKEGNEIEDFLLVNIARQGILPHFIDLLTALIPFEIKDHEEENISFRILHLFYSMVMSQNISLIGLIKSIQNLCSIGYGERSVSRYPFQMTKKVVAQARRPSRTRVKASITDIYGDHVAQNYNVKKLVDLDPTLFDDMVSYMSNYGQVKMDQFAEIEIPQAEDPEDFSVIFETPIPDLVSLLAAKTLAEAGNDSSSFKKSLIPLTIYGADVIPAVAIEMHKKVILTLIDDHARLSNENFFYLIEYLTYRVVEGWWNGKCTDLLVKVLHTVPSYHRNLQNFIIACLSQTQSIENLISMGTAILKFTYFNELMKNGQENIIPSFLYLCVTKEIVESDDSDSFLSLMAEKVDDQAYRTAFNSDKLNEWIQGSSCSAVYRDCYQEITQNATANSNSVLSERTDLTRKSVHQKISIFMKTSITNETFLRKAFRFQFFSRINESSFNIELAINTLFKIKSILANSKNVPTEFCRVSGPHPLIVPFKLVPKLFEYDATYTQTKANIVVPVSHHRPSSLGPLVSTSDLPEFQEGFVGPKCLEGWDLPQKSKYNITSIFKRRFHASTNPFSCNMLLAPEYLPCVAVISYMPPGSGSNQNISNTNGSDSTTFGGNFDEKYNYYNVPTLHVLLGARISSGNINLVDKIQLCHFPIVENAMFGIFGETSLFLGHVVLNIPFPLITLKVPRTYTYKPTAIDLFTAYGSHFSFVISGSNRKTVESLISLTSVPNAKRSAQFALRLLAKTPDQVAKMWSTHIISNFDYLLYLNTVSGRSFNDYSQYPVFPWVISDYSSEDKPTTFRDLKKPMGQLDESRAEHFDVIFENTPPPKYFYGTHYSNPASVLHLLMRVEPSTLFNVVLHSGFDHPDRLFYSVEEAWKSSSSLNPADLHELIPEMYSFPCMFENINKIAIQSRSDGIAIDNVILPKWALNDPYEFIYQMRSALESPTTSANLSNWIDLIFGYKQQGQAAVEAKNLFHPMTYQNFDKSSDEMETKAQVTSILNFGQCPQQIFTDKPHIQRSTKVKSTIISSEVRICQIRNQTPNAVRIRYYDDDLYVCPKFSHFLGNTPTFVNISENGVFSINNNHITIDPVFNVTNSAQSTDNLYLTVVTGSGMILNYYYKPNQGDNLTSASSEELSSFGDTGWGHSNFHGYGSTVGDEDFNVFSKSYNNVHSLFILISRSLLPGEHFVTCAVSSHYGLVAAATEETIFLFDLTSGYLIRQLETSETVISLEFEEVQGMLIITTAKDIVVVSFDFFDLASASSEEYSFADITSVATTDASMWSSPFFVTGHEDGSVFLWEIVSNNDPSVPYSNNENEPKKIRKLRQSLLTNVNNLPVTALSVVRSNRAIIAVDIEGTACTITDECISKRVLKVPYYEFCSVCKHPFNPISEMTSQQFNMIPGNSSSNSSLGSSNSIPIVPPPQTSSQNQPLSFCALCGLPMCRRCMGIEKPNLCKNCERAEVSGNIRPIDRSVSSLSESDVRIDFDKKSSSPNTPTRKFSNF</sequence>
<dbReference type="InterPro" id="IPR036372">
    <property type="entry name" value="BEACH_dom_sf"/>
</dbReference>
<reference evidence="4 5" key="1">
    <citation type="submission" date="2024-04" db="EMBL/GenBank/DDBJ databases">
        <title>Tritrichomonas musculus Genome.</title>
        <authorList>
            <person name="Alves-Ferreira E."/>
            <person name="Grigg M."/>
            <person name="Lorenzi H."/>
            <person name="Galac M."/>
        </authorList>
    </citation>
    <scope>NUCLEOTIDE SEQUENCE [LARGE SCALE GENOMIC DNA]</scope>
    <source>
        <strain evidence="4 5">EAF2021</strain>
    </source>
</reference>
<dbReference type="Proteomes" id="UP001470230">
    <property type="component" value="Unassembled WGS sequence"/>
</dbReference>
<evidence type="ECO:0000259" key="3">
    <source>
        <dbReference type="PROSITE" id="PS50197"/>
    </source>
</evidence>
<dbReference type="InterPro" id="IPR036322">
    <property type="entry name" value="WD40_repeat_dom_sf"/>
</dbReference>
<dbReference type="InterPro" id="IPR016024">
    <property type="entry name" value="ARM-type_fold"/>
</dbReference>
<dbReference type="SMART" id="SM01026">
    <property type="entry name" value="Beach"/>
    <property type="match status" value="1"/>
</dbReference>
<evidence type="ECO:0000313" key="5">
    <source>
        <dbReference type="Proteomes" id="UP001470230"/>
    </source>
</evidence>
<evidence type="ECO:0000313" key="4">
    <source>
        <dbReference type="EMBL" id="KAK8875723.1"/>
    </source>
</evidence>
<comment type="caution">
    <text evidence="4">The sequence shown here is derived from an EMBL/GenBank/DDBJ whole genome shotgun (WGS) entry which is preliminary data.</text>
</comment>
<keyword evidence="5" id="KW-1185">Reference proteome</keyword>
<dbReference type="PROSITE" id="PS50197">
    <property type="entry name" value="BEACH"/>
    <property type="match status" value="1"/>
</dbReference>
<feature type="domain" description="BEACH" evidence="3">
    <location>
        <begin position="1802"/>
        <end position="2083"/>
    </location>
</feature>
<gene>
    <name evidence="4" type="ORF">M9Y10_005898</name>
</gene>
<organism evidence="4 5">
    <name type="scientific">Tritrichomonas musculus</name>
    <dbReference type="NCBI Taxonomy" id="1915356"/>
    <lineage>
        <taxon>Eukaryota</taxon>
        <taxon>Metamonada</taxon>
        <taxon>Parabasalia</taxon>
        <taxon>Tritrichomonadida</taxon>
        <taxon>Tritrichomonadidae</taxon>
        <taxon>Tritrichomonas</taxon>
    </lineage>
</organism>
<keyword evidence="1" id="KW-0853">WD repeat</keyword>
<evidence type="ECO:0000256" key="1">
    <source>
        <dbReference type="ARBA" id="ARBA00022574"/>
    </source>
</evidence>